<feature type="transmembrane region" description="Helical" evidence="15">
    <location>
        <begin position="307"/>
        <end position="328"/>
    </location>
</feature>
<evidence type="ECO:0000256" key="9">
    <source>
        <dbReference type="ARBA" id="ARBA00022692"/>
    </source>
</evidence>
<dbReference type="GO" id="GO:0046323">
    <property type="term" value="P:D-glucose import"/>
    <property type="evidence" value="ECO:0007669"/>
    <property type="project" value="TreeGrafter"/>
</dbReference>
<feature type="transmembrane region" description="Helical" evidence="15">
    <location>
        <begin position="526"/>
        <end position="548"/>
    </location>
</feature>
<organism evidence="17 18">
    <name type="scientific">Podarcis lilfordi</name>
    <name type="common">Lilford's wall lizard</name>
    <dbReference type="NCBI Taxonomy" id="74358"/>
    <lineage>
        <taxon>Eukaryota</taxon>
        <taxon>Metazoa</taxon>
        <taxon>Chordata</taxon>
        <taxon>Craniata</taxon>
        <taxon>Vertebrata</taxon>
        <taxon>Euteleostomi</taxon>
        <taxon>Lepidosauria</taxon>
        <taxon>Squamata</taxon>
        <taxon>Bifurcata</taxon>
        <taxon>Unidentata</taxon>
        <taxon>Episquamata</taxon>
        <taxon>Laterata</taxon>
        <taxon>Lacertibaenia</taxon>
        <taxon>Lacertidae</taxon>
        <taxon>Podarcis</taxon>
    </lineage>
</organism>
<dbReference type="GO" id="GO:0055056">
    <property type="term" value="F:D-glucose transmembrane transporter activity"/>
    <property type="evidence" value="ECO:0007669"/>
    <property type="project" value="TreeGrafter"/>
</dbReference>
<reference evidence="17" key="1">
    <citation type="submission" date="2022-12" db="EMBL/GenBank/DDBJ databases">
        <authorList>
            <person name="Alioto T."/>
            <person name="Alioto T."/>
            <person name="Gomez Garrido J."/>
        </authorList>
    </citation>
    <scope>NUCLEOTIDE SEQUENCE</scope>
</reference>
<dbReference type="InterPro" id="IPR005829">
    <property type="entry name" value="Sugar_transporter_CS"/>
</dbReference>
<evidence type="ECO:0000256" key="13">
    <source>
        <dbReference type="ARBA" id="ARBA00031099"/>
    </source>
</evidence>
<protein>
    <recommendedName>
        <fullName evidence="5">Solute carrier family 2, facilitated glucose transporter member 5</fullName>
    </recommendedName>
    <alternativeName>
        <fullName evidence="13">Fructose transporter</fullName>
    </alternativeName>
    <alternativeName>
        <fullName evidence="12">Glucose transporter type 5, small intestine</fullName>
    </alternativeName>
</protein>
<dbReference type="InterPro" id="IPR036259">
    <property type="entry name" value="MFS_trans_sf"/>
</dbReference>
<dbReference type="GO" id="GO:0042383">
    <property type="term" value="C:sarcolemma"/>
    <property type="evidence" value="ECO:0007669"/>
    <property type="project" value="UniProtKB-SubCell"/>
</dbReference>
<feature type="coiled-coil region" evidence="14">
    <location>
        <begin position="348"/>
        <end position="375"/>
    </location>
</feature>
<comment type="catalytic activity">
    <reaction evidence="1">
        <text>D-fructose(out) = D-fructose(in)</text>
        <dbReference type="Rhea" id="RHEA:60372"/>
        <dbReference type="ChEBI" id="CHEBI:37721"/>
    </reaction>
</comment>
<dbReference type="GO" id="GO:0070837">
    <property type="term" value="P:dehydroascorbic acid transport"/>
    <property type="evidence" value="ECO:0007669"/>
    <property type="project" value="TreeGrafter"/>
</dbReference>
<evidence type="ECO:0000256" key="7">
    <source>
        <dbReference type="ARBA" id="ARBA00022475"/>
    </source>
</evidence>
<comment type="similarity">
    <text evidence="4">Belongs to the major facilitator superfamily. Sugar transporter (TC 2.A.1.1) family. Glucose transporter subfamily.</text>
</comment>
<evidence type="ECO:0000256" key="11">
    <source>
        <dbReference type="ARBA" id="ARBA00023136"/>
    </source>
</evidence>
<feature type="transmembrane region" description="Helical" evidence="15">
    <location>
        <begin position="239"/>
        <end position="266"/>
    </location>
</feature>
<evidence type="ECO:0000256" key="8">
    <source>
        <dbReference type="ARBA" id="ARBA00022597"/>
    </source>
</evidence>
<dbReference type="InterPro" id="IPR020846">
    <property type="entry name" value="MFS_dom"/>
</dbReference>
<evidence type="ECO:0000256" key="1">
    <source>
        <dbReference type="ARBA" id="ARBA00000590"/>
    </source>
</evidence>
<evidence type="ECO:0000256" key="10">
    <source>
        <dbReference type="ARBA" id="ARBA00022989"/>
    </source>
</evidence>
<feature type="transmembrane region" description="Helical" evidence="15">
    <location>
        <begin position="554"/>
        <end position="572"/>
    </location>
</feature>
<evidence type="ECO:0000256" key="5">
    <source>
        <dbReference type="ARBA" id="ARBA00015973"/>
    </source>
</evidence>
<name>A0AA35KKI7_9SAUR</name>
<keyword evidence="11 15" id="KW-0472">Membrane</keyword>
<feature type="transmembrane region" description="Helical" evidence="15">
    <location>
        <begin position="190"/>
        <end position="208"/>
    </location>
</feature>
<dbReference type="PANTHER" id="PTHR23503">
    <property type="entry name" value="SOLUTE CARRIER FAMILY 2"/>
    <property type="match status" value="1"/>
</dbReference>
<keyword evidence="14" id="KW-0175">Coiled coil</keyword>
<evidence type="ECO:0000313" key="17">
    <source>
        <dbReference type="EMBL" id="CAI5778964.1"/>
    </source>
</evidence>
<keyword evidence="7" id="KW-1003">Cell membrane</keyword>
<sequence>MQSCQMRTSRFIAQSLPLFGILDLSSHQITHINLSSECNPKPFSAASRDISSSLLPTVNSFLEPSDIHPLIGSHHTAIVLNALFQYKGGLGSVPLSSQLRERYCEPYFLTATEENMIKNKKLVNAALRRRDLSKMLIWVSLASCLLSQHDGFSMGVLFSTSMDIREFFNLTEYTEVQVEISEISLVATEMTFLLFGNIAGALVVGWLVERFGRKGALVITNFLSITSSVVLLFSRKFRFYGCILFTFFYSGICSGIIFGVVPLYLLEISPKSLRGGITMMHHLFSSLGYLLFEILALQQLLGDPQGLPILATFPVIMPVLQSFVLPYLPESPRYLFIQRKDVVSARQALKKLRERDDVEDEIQELKLEDITEKQEKNMNPLKLLRTPSLRREVFPIVALIGGEHLNALNSAYYYSARIYLAMGVEIDSIQLTVIGGIAFYCCATAFTVYLTDSKGHRLMLLIGFGMSIISCVLLTLSLELQATFPDMVYFSSVVDLLFIFGEGLGTGPIPTVIVMELFLQSSRSSALVIAGIVHWLTSYLADMTTIYAEAYVGAFIFLLFWPISVATIFYIFRYVPETKNRTFVGIRRRTALKKAVKIHIQKQAEK</sequence>
<keyword evidence="6" id="KW-0813">Transport</keyword>
<feature type="transmembrane region" description="Helical" evidence="15">
    <location>
        <begin position="278"/>
        <end position="301"/>
    </location>
</feature>
<evidence type="ECO:0000256" key="3">
    <source>
        <dbReference type="ARBA" id="ARBA00004651"/>
    </source>
</evidence>
<dbReference type="PROSITE" id="PS00216">
    <property type="entry name" value="SUGAR_TRANSPORT_1"/>
    <property type="match status" value="1"/>
</dbReference>
<dbReference type="PROSITE" id="PS50850">
    <property type="entry name" value="MFS"/>
    <property type="match status" value="1"/>
</dbReference>
<evidence type="ECO:0000256" key="2">
    <source>
        <dbReference type="ARBA" id="ARBA00004135"/>
    </source>
</evidence>
<evidence type="ECO:0000256" key="12">
    <source>
        <dbReference type="ARBA" id="ARBA00029961"/>
    </source>
</evidence>
<dbReference type="SUPFAM" id="SSF103473">
    <property type="entry name" value="MFS general substrate transporter"/>
    <property type="match status" value="1"/>
</dbReference>
<evidence type="ECO:0000259" key="16">
    <source>
        <dbReference type="PROSITE" id="PS50850"/>
    </source>
</evidence>
<keyword evidence="9 15" id="KW-0812">Transmembrane</keyword>
<feature type="transmembrane region" description="Helical" evidence="15">
    <location>
        <begin position="393"/>
        <end position="414"/>
    </location>
</feature>
<feature type="domain" description="Major facilitator superfamily (MFS) profile" evidence="16">
    <location>
        <begin position="139"/>
        <end position="579"/>
    </location>
</feature>
<feature type="transmembrane region" description="Helical" evidence="15">
    <location>
        <begin position="136"/>
        <end position="158"/>
    </location>
</feature>
<dbReference type="GO" id="GO:0005353">
    <property type="term" value="F:fructose transmembrane transporter activity"/>
    <property type="evidence" value="ECO:0007669"/>
    <property type="project" value="UniProtKB-ARBA"/>
</dbReference>
<accession>A0AA35KKI7</accession>
<dbReference type="PANTHER" id="PTHR23503:SF32">
    <property type="entry name" value="SOLUTE CARRIER FAMILY 2, FACILITATED GLUCOSE TRANSPORTER MEMBER 5"/>
    <property type="match status" value="1"/>
</dbReference>
<dbReference type="Pfam" id="PF00083">
    <property type="entry name" value="Sugar_tr"/>
    <property type="match status" value="1"/>
</dbReference>
<feature type="transmembrane region" description="Helical" evidence="15">
    <location>
        <begin position="215"/>
        <end position="233"/>
    </location>
</feature>
<gene>
    <name evidence="17" type="ORF">PODLI_1B032857</name>
</gene>
<dbReference type="InterPro" id="IPR005828">
    <property type="entry name" value="MFS_sugar_transport-like"/>
</dbReference>
<dbReference type="FunFam" id="1.20.1250.20:FF:001511">
    <property type="entry name" value="Solute carrier family 2, facilitated glucose transporter member 5"/>
    <property type="match status" value="1"/>
</dbReference>
<dbReference type="Gene3D" id="1.20.1250.20">
    <property type="entry name" value="MFS general substrate transporter like domains"/>
    <property type="match status" value="1"/>
</dbReference>
<dbReference type="Proteomes" id="UP001178461">
    <property type="component" value="Chromosome 7"/>
</dbReference>
<proteinExistence type="inferred from homology"/>
<keyword evidence="8 17" id="KW-0762">Sugar transport</keyword>
<comment type="subcellular location">
    <subcellularLocation>
        <location evidence="2">Cell membrane</location>
        <location evidence="2">Sarcolemma</location>
    </subcellularLocation>
    <subcellularLocation>
        <location evidence="3">Cell membrane</location>
        <topology evidence="3">Multi-pass membrane protein</topology>
    </subcellularLocation>
</comment>
<feature type="transmembrane region" description="Helical" evidence="15">
    <location>
        <begin position="458"/>
        <end position="476"/>
    </location>
</feature>
<dbReference type="GO" id="GO:1990539">
    <property type="term" value="P:fructose import across plasma membrane"/>
    <property type="evidence" value="ECO:0007669"/>
    <property type="project" value="UniProtKB-ARBA"/>
</dbReference>
<feature type="transmembrane region" description="Helical" evidence="15">
    <location>
        <begin position="496"/>
        <end position="519"/>
    </location>
</feature>
<evidence type="ECO:0000313" key="18">
    <source>
        <dbReference type="Proteomes" id="UP001178461"/>
    </source>
</evidence>
<dbReference type="EMBL" id="OX395132">
    <property type="protein sequence ID" value="CAI5778964.1"/>
    <property type="molecule type" value="Genomic_DNA"/>
</dbReference>
<evidence type="ECO:0000256" key="14">
    <source>
        <dbReference type="SAM" id="Coils"/>
    </source>
</evidence>
<keyword evidence="18" id="KW-1185">Reference proteome</keyword>
<evidence type="ECO:0000256" key="6">
    <source>
        <dbReference type="ARBA" id="ARBA00022448"/>
    </source>
</evidence>
<feature type="transmembrane region" description="Helical" evidence="15">
    <location>
        <begin position="429"/>
        <end position="451"/>
    </location>
</feature>
<evidence type="ECO:0000256" key="15">
    <source>
        <dbReference type="SAM" id="Phobius"/>
    </source>
</evidence>
<dbReference type="AlphaFoldDB" id="A0AA35KKI7"/>
<dbReference type="InterPro" id="IPR045263">
    <property type="entry name" value="GLUT"/>
</dbReference>
<evidence type="ECO:0000256" key="4">
    <source>
        <dbReference type="ARBA" id="ARBA00007004"/>
    </source>
</evidence>
<keyword evidence="10 15" id="KW-1133">Transmembrane helix</keyword>